<dbReference type="InterPro" id="IPR052974">
    <property type="entry name" value="GH79_Enzymes"/>
</dbReference>
<evidence type="ECO:0000256" key="1">
    <source>
        <dbReference type="SAM" id="SignalP"/>
    </source>
</evidence>
<evidence type="ECO:0000313" key="3">
    <source>
        <dbReference type="EMBL" id="TBU29183.1"/>
    </source>
</evidence>
<keyword evidence="1" id="KW-0732">Signal</keyword>
<dbReference type="OrthoDB" id="2796951at2759"/>
<evidence type="ECO:0000313" key="5">
    <source>
        <dbReference type="Proteomes" id="UP000292082"/>
    </source>
</evidence>
<organism evidence="3">
    <name type="scientific">Dichomitus squalens</name>
    <dbReference type="NCBI Taxonomy" id="114155"/>
    <lineage>
        <taxon>Eukaryota</taxon>
        <taxon>Fungi</taxon>
        <taxon>Dikarya</taxon>
        <taxon>Basidiomycota</taxon>
        <taxon>Agaricomycotina</taxon>
        <taxon>Agaricomycetes</taxon>
        <taxon>Polyporales</taxon>
        <taxon>Polyporaceae</taxon>
        <taxon>Dichomitus</taxon>
    </lineage>
</organism>
<evidence type="ECO:0000313" key="4">
    <source>
        <dbReference type="EMBL" id="TBU57827.1"/>
    </source>
</evidence>
<feature type="signal peptide" evidence="1">
    <location>
        <begin position="1"/>
        <end position="23"/>
    </location>
</feature>
<dbReference type="SUPFAM" id="SSF51445">
    <property type="entry name" value="(Trans)glycosidases"/>
    <property type="match status" value="1"/>
</dbReference>
<dbReference type="Gene3D" id="2.60.40.1180">
    <property type="entry name" value="Golgi alpha-mannosidase II"/>
    <property type="match status" value="1"/>
</dbReference>
<feature type="chain" id="PRO_5040685220" description="Beta-glucuronidase C-terminal domain-containing protein" evidence="1">
    <location>
        <begin position="24"/>
        <end position="520"/>
    </location>
</feature>
<evidence type="ECO:0000259" key="2">
    <source>
        <dbReference type="Pfam" id="PF16862"/>
    </source>
</evidence>
<dbReference type="Gene3D" id="3.20.20.80">
    <property type="entry name" value="Glycosidases"/>
    <property type="match status" value="1"/>
</dbReference>
<proteinExistence type="predicted"/>
<dbReference type="Pfam" id="PF16862">
    <property type="entry name" value="Glyco_hydro_79C"/>
    <property type="match status" value="1"/>
</dbReference>
<dbReference type="EMBL" id="ML143415">
    <property type="protein sequence ID" value="TBU29183.1"/>
    <property type="molecule type" value="Genomic_DNA"/>
</dbReference>
<dbReference type="EMBL" id="ML145132">
    <property type="protein sequence ID" value="TBU57827.1"/>
    <property type="molecule type" value="Genomic_DNA"/>
</dbReference>
<dbReference type="PANTHER" id="PTHR36183">
    <property type="entry name" value="BETA-GLUCURONIDASE"/>
    <property type="match status" value="1"/>
</dbReference>
<name>A0A4V2K0K3_9APHY</name>
<dbReference type="PANTHER" id="PTHR36183:SF2">
    <property type="entry name" value="BETA-GLUCURONIDASE C-TERMINAL DOMAIN-CONTAINING PROTEIN"/>
    <property type="match status" value="1"/>
</dbReference>
<sequence>MTRINALLAAIALTLPFSSLVGAVNVTVPFSAPSGAQTLSPTLLSFSIEQDNWPDWVGTNSPNNFTTAALQNFAALTGTPPNIRVGANSEDKTTWSPTVTINVDQFPPPNSITPFPEASSITVGDGFYQLSRFLPRGTHMTWGINFGANNATNAVNMAKSIFRAFQNAAVIASGVVLDRLEVGNEADLYLNNGLRTGTWTVNTYVSDWESIAGPVVQAVGITDATGPVTLQGASFANQGFTPSELFNLGILGSTPGKAISVISQHHYSAAFCNGGNFPLVSFLSKSAVRGNLSVFTDDISATHAQGLPYILGETNSIACHGAPGVSNTAGIALWVVDYTLHASTLGIKQAFFHEGVGYKYDFFQPISLNRSIVDGSPVDPPALPHVQPAYYGGILIDTLIGSTGSSQIVELTVDDSNTSGFAVFESGQLVRAVFINLNSWLTTSTGTRPSVHIDFGGLTGSATARRLVIQHADDTSNVTFAGQSFETPGNPLPVGEVVTEDVVLSEGLDLRSTEAVLVDF</sequence>
<dbReference type="Proteomes" id="UP000292082">
    <property type="component" value="Unassembled WGS sequence"/>
</dbReference>
<dbReference type="InterPro" id="IPR031728">
    <property type="entry name" value="GlcAase_C"/>
</dbReference>
<accession>A0A4V2K0K3</accession>
<reference evidence="3 5" key="1">
    <citation type="submission" date="2019-01" db="EMBL/GenBank/DDBJ databases">
        <title>Draft genome sequences of three monokaryotic isolates of the white-rot basidiomycete fungus Dichomitus squalens.</title>
        <authorList>
            <consortium name="DOE Joint Genome Institute"/>
            <person name="Lopez S.C."/>
            <person name="Andreopoulos B."/>
            <person name="Pangilinan J."/>
            <person name="Lipzen A."/>
            <person name="Riley R."/>
            <person name="Ahrendt S."/>
            <person name="Ng V."/>
            <person name="Barry K."/>
            <person name="Daum C."/>
            <person name="Grigoriev I.V."/>
            <person name="Hilden K.S."/>
            <person name="Makela M.R."/>
            <person name="de Vries R.P."/>
        </authorList>
    </citation>
    <scope>NUCLEOTIDE SEQUENCE [LARGE SCALE GENOMIC DNA]</scope>
    <source>
        <strain evidence="4 5">CBS 464.89</strain>
        <strain evidence="3">OM18370.1</strain>
    </source>
</reference>
<gene>
    <name evidence="4" type="ORF">BD310DRAFT_977843</name>
    <name evidence="3" type="ORF">BD311DRAFT_661728</name>
</gene>
<dbReference type="Proteomes" id="UP000292957">
    <property type="component" value="Unassembled WGS sequence"/>
</dbReference>
<keyword evidence="5" id="KW-1185">Reference proteome</keyword>
<dbReference type="AlphaFoldDB" id="A0A4V2K0K3"/>
<dbReference type="OMA" id="IGNEADW"/>
<dbReference type="InterPro" id="IPR017853">
    <property type="entry name" value="GH"/>
</dbReference>
<feature type="domain" description="Beta-glucuronidase C-terminal" evidence="2">
    <location>
        <begin position="420"/>
        <end position="517"/>
    </location>
</feature>
<dbReference type="InterPro" id="IPR013780">
    <property type="entry name" value="Glyco_hydro_b"/>
</dbReference>
<protein>
    <recommendedName>
        <fullName evidence="2">Beta-glucuronidase C-terminal domain-containing protein</fullName>
    </recommendedName>
</protein>